<proteinExistence type="predicted"/>
<organism evidence="1 2">
    <name type="scientific">Fusarium poae</name>
    <dbReference type="NCBI Taxonomy" id="36050"/>
    <lineage>
        <taxon>Eukaryota</taxon>
        <taxon>Fungi</taxon>
        <taxon>Dikarya</taxon>
        <taxon>Ascomycota</taxon>
        <taxon>Pezizomycotina</taxon>
        <taxon>Sordariomycetes</taxon>
        <taxon>Hypocreomycetidae</taxon>
        <taxon>Hypocreales</taxon>
        <taxon>Nectriaceae</taxon>
        <taxon>Fusarium</taxon>
    </lineage>
</organism>
<keyword evidence="2" id="KW-1185">Reference proteome</keyword>
<accession>A0A1B8A8N7</accession>
<protein>
    <submittedName>
        <fullName evidence="1">Uncharacterized protein</fullName>
    </submittedName>
</protein>
<dbReference type="EMBL" id="LYXU01000060">
    <property type="protein sequence ID" value="OBS16842.1"/>
    <property type="molecule type" value="Genomic_DNA"/>
</dbReference>
<name>A0A1B8A8N7_FUSPO</name>
<gene>
    <name evidence="1" type="ORF">FPOA_27037</name>
</gene>
<evidence type="ECO:0000313" key="2">
    <source>
        <dbReference type="Proteomes" id="UP000091967"/>
    </source>
</evidence>
<dbReference type="AlphaFoldDB" id="A0A1B8A8N7"/>
<reference evidence="1 2" key="1">
    <citation type="submission" date="2016-06" db="EMBL/GenBank/DDBJ databases">
        <title>Living apart together: crosstalk between the core and supernumerary genomes in a fungal plant pathogen.</title>
        <authorList>
            <person name="Vanheule A."/>
            <person name="Audenaert K."/>
            <person name="Warris S."/>
            <person name="Van De Geest H."/>
            <person name="Schijlen E."/>
            <person name="Hofte M."/>
            <person name="De Saeger S."/>
            <person name="Haesaert G."/>
            <person name="Waalwijk C."/>
            <person name="Van Der Lee T."/>
        </authorList>
    </citation>
    <scope>NUCLEOTIDE SEQUENCE [LARGE SCALE GENOMIC DNA]</scope>
    <source>
        <strain evidence="1 2">2516</strain>
    </source>
</reference>
<sequence>MPPRTLPKWHLKAIYLVTQLMLTYRKYPIQEIQPCRCTIPRLAAAVQSSKTGMQYRRLSAAIGSSQLELDKLPAGFGLTAMTFKLGPKAMSLAPIRGSVVTVSSMAFPGQGLHPSKATRYMQERPPNQLTLHDLAAKKRKRDDFHDELVTRFDKTTFQRHIVQWITDANLSFRVPEHKGLQKVFQYLNPLVHETSANLTHETVPS</sequence>
<comment type="caution">
    <text evidence="1">The sequence shown here is derived from an EMBL/GenBank/DDBJ whole genome shotgun (WGS) entry which is preliminary data.</text>
</comment>
<dbReference type="Proteomes" id="UP000091967">
    <property type="component" value="Unassembled WGS sequence"/>
</dbReference>
<evidence type="ECO:0000313" key="1">
    <source>
        <dbReference type="EMBL" id="OBS16842.1"/>
    </source>
</evidence>